<proteinExistence type="predicted"/>
<keyword evidence="4" id="KW-1185">Reference proteome</keyword>
<accession>A0A8S3UX50</accession>
<feature type="compositionally biased region" description="Polar residues" evidence="1">
    <location>
        <begin position="10"/>
        <end position="36"/>
    </location>
</feature>
<comment type="caution">
    <text evidence="3">The sequence shown here is derived from an EMBL/GenBank/DDBJ whole genome shotgun (WGS) entry which is preliminary data.</text>
</comment>
<organism evidence="3 4">
    <name type="scientific">Mytilus edulis</name>
    <name type="common">Blue mussel</name>
    <dbReference type="NCBI Taxonomy" id="6550"/>
    <lineage>
        <taxon>Eukaryota</taxon>
        <taxon>Metazoa</taxon>
        <taxon>Spiralia</taxon>
        <taxon>Lophotrochozoa</taxon>
        <taxon>Mollusca</taxon>
        <taxon>Bivalvia</taxon>
        <taxon>Autobranchia</taxon>
        <taxon>Pteriomorphia</taxon>
        <taxon>Mytilida</taxon>
        <taxon>Mytiloidea</taxon>
        <taxon>Mytilidae</taxon>
        <taxon>Mytilinae</taxon>
        <taxon>Mytilus</taxon>
    </lineage>
</organism>
<evidence type="ECO:0000256" key="1">
    <source>
        <dbReference type="SAM" id="MobiDB-lite"/>
    </source>
</evidence>
<feature type="transmembrane region" description="Helical" evidence="2">
    <location>
        <begin position="223"/>
        <end position="251"/>
    </location>
</feature>
<keyword evidence="2" id="KW-0472">Membrane</keyword>
<reference evidence="3" key="1">
    <citation type="submission" date="2021-03" db="EMBL/GenBank/DDBJ databases">
        <authorList>
            <person name="Bekaert M."/>
        </authorList>
    </citation>
    <scope>NUCLEOTIDE SEQUENCE</scope>
</reference>
<evidence type="ECO:0000313" key="3">
    <source>
        <dbReference type="EMBL" id="CAG2245766.1"/>
    </source>
</evidence>
<name>A0A8S3UX50_MYTED</name>
<dbReference type="EMBL" id="CAJPWZ010002785">
    <property type="protein sequence ID" value="CAG2245766.1"/>
    <property type="molecule type" value="Genomic_DNA"/>
</dbReference>
<feature type="transmembrane region" description="Helical" evidence="2">
    <location>
        <begin position="53"/>
        <end position="76"/>
    </location>
</feature>
<keyword evidence="2" id="KW-0812">Transmembrane</keyword>
<protein>
    <recommendedName>
        <fullName evidence="5">Cysteine and tyrosine-rich protein 1</fullName>
    </recommendedName>
</protein>
<dbReference type="Proteomes" id="UP000683360">
    <property type="component" value="Unassembled WGS sequence"/>
</dbReference>
<evidence type="ECO:0000313" key="4">
    <source>
        <dbReference type="Proteomes" id="UP000683360"/>
    </source>
</evidence>
<gene>
    <name evidence="3" type="ORF">MEDL_57771</name>
</gene>
<feature type="region of interest" description="Disordered" evidence="1">
    <location>
        <begin position="1"/>
        <end position="36"/>
    </location>
</feature>
<evidence type="ECO:0000256" key="2">
    <source>
        <dbReference type="SAM" id="Phobius"/>
    </source>
</evidence>
<evidence type="ECO:0008006" key="5">
    <source>
        <dbReference type="Google" id="ProtNLM"/>
    </source>
</evidence>
<keyword evidence="2" id="KW-1133">Transmembrane helix</keyword>
<sequence>MNEKGKCVNKKTTLPQSRKTTQGQGDNSVNGGRLQITSSSNENLTQYLSSNGAIAGILVGILAAVAIFIIAVVICVKTVNKRRGGMSQGSVVTPVGTSNVAVFTTPPVNPNIQTAFHCGYPVQCHPPPNMGYPMQPIEPESQTSFPPNMGYSMHPIEPLPPPYRKPDYSKTHGEARLLGTGSRFITGAVVCDQCYHYAYGYSYCSGYCSGYYGSEYCIYYTGYYIFSGGAIAGLVFGIIAAAAIFIVVVIMCIKNHNKRTIGRVVGPAPNTTTVAVTSTTHPTGYMQPMNPYPSYTTQLAMQPQSTKSMYPRRQLIYSISQDTGAPTQPQYNSIYNQPHQHLGTERRQQMYNFDSAYNPPLIVIHS</sequence>
<dbReference type="AlphaFoldDB" id="A0A8S3UX50"/>